<evidence type="ECO:0000313" key="7">
    <source>
        <dbReference type="EMBL" id="KAK9763740.1"/>
    </source>
</evidence>
<dbReference type="InterPro" id="IPR029063">
    <property type="entry name" value="SAM-dependent_MTases_sf"/>
</dbReference>
<dbReference type="PRINTS" id="PR02008">
    <property type="entry name" value="RCMTFAMILY"/>
</dbReference>
<dbReference type="SUPFAM" id="SSF53335">
    <property type="entry name" value="S-adenosyl-L-methionine-dependent methyltransferases"/>
    <property type="match status" value="1"/>
</dbReference>
<dbReference type="PROSITE" id="PS51686">
    <property type="entry name" value="SAM_MT_RSMB_NOP"/>
    <property type="match status" value="1"/>
</dbReference>
<dbReference type="PRINTS" id="PR02010">
    <property type="entry name" value="RCMT9"/>
</dbReference>
<organism evidence="7 8">
    <name type="scientific">Basidiobolus ranarum</name>
    <dbReference type="NCBI Taxonomy" id="34480"/>
    <lineage>
        <taxon>Eukaryota</taxon>
        <taxon>Fungi</taxon>
        <taxon>Fungi incertae sedis</taxon>
        <taxon>Zoopagomycota</taxon>
        <taxon>Entomophthoromycotina</taxon>
        <taxon>Basidiobolomycetes</taxon>
        <taxon>Basidiobolales</taxon>
        <taxon>Basidiobolaceae</taxon>
        <taxon>Basidiobolus</taxon>
    </lineage>
</organism>
<accession>A0ABR2WQF9</accession>
<comment type="caution">
    <text evidence="5">Lacks conserved residue(s) required for the propagation of feature annotation.</text>
</comment>
<name>A0ABR2WQF9_9FUNG</name>
<dbReference type="Gene3D" id="3.40.50.150">
    <property type="entry name" value="Vaccinia Virus protein VP39"/>
    <property type="match status" value="1"/>
</dbReference>
<feature type="binding site" evidence="5">
    <location>
        <position position="176"/>
    </location>
    <ligand>
        <name>S-adenosyl-L-methionine</name>
        <dbReference type="ChEBI" id="CHEBI:59789"/>
    </ligand>
</feature>
<feature type="active site" description="Nucleophile" evidence="5">
    <location>
        <position position="314"/>
    </location>
</feature>
<sequence>MADLKERQQWSAKDLNFPPAFVDFLKENEIDPNIYRQSVNLPRYIRINPDADEKETIEELKKELNTELWEVPGVLGFYGLDGSVKIAGSQLYKAGKIFGIDLSSGLAVYALDIRPDDHVLDLCCAPGAKLCMIADSLGKQGSGTVTGVDISEHRAATCRSLLRKYKVFRARLFVHDGTTFDIHAPSVCVHPGRCIRKGGDKSHSNISCSQFETTHETPVVEKIHKPFYAPRLFRDDPQFTHPDLLYDKVLVDAECTHDGSISHILKYDQWGWDNFERNFLNPERINTITKLQRDLIARGWSLLKPGGILVYSTCSLSRKQNEDVIEWFIRSHS</sequence>
<dbReference type="InterPro" id="IPR001678">
    <property type="entry name" value="MeTrfase_RsmB-F_NOP2_dom"/>
</dbReference>
<reference evidence="7 8" key="1">
    <citation type="submission" date="2023-04" db="EMBL/GenBank/DDBJ databases">
        <title>Genome of Basidiobolus ranarum AG-B5.</title>
        <authorList>
            <person name="Stajich J.E."/>
            <person name="Carter-House D."/>
            <person name="Gryganskyi A."/>
        </authorList>
    </citation>
    <scope>NUCLEOTIDE SEQUENCE [LARGE SCALE GENOMIC DNA]</scope>
    <source>
        <strain evidence="7 8">AG-B5</strain>
    </source>
</reference>
<keyword evidence="3 5" id="KW-0949">S-adenosyl-L-methionine</keyword>
<keyword evidence="1 5" id="KW-0489">Methyltransferase</keyword>
<comment type="caution">
    <text evidence="7">The sequence shown here is derived from an EMBL/GenBank/DDBJ whole genome shotgun (WGS) entry which is preliminary data.</text>
</comment>
<dbReference type="CDD" id="cd02440">
    <property type="entry name" value="AdoMet_MTases"/>
    <property type="match status" value="1"/>
</dbReference>
<dbReference type="InterPro" id="IPR049560">
    <property type="entry name" value="MeTrfase_RsmB-F_NOP2_cat"/>
</dbReference>
<dbReference type="Proteomes" id="UP001479436">
    <property type="component" value="Unassembled WGS sequence"/>
</dbReference>
<evidence type="ECO:0000256" key="3">
    <source>
        <dbReference type="ARBA" id="ARBA00022691"/>
    </source>
</evidence>
<evidence type="ECO:0000259" key="6">
    <source>
        <dbReference type="PROSITE" id="PS51686"/>
    </source>
</evidence>
<feature type="domain" description="SAM-dependent MTase RsmB/NOP-type" evidence="6">
    <location>
        <begin position="33"/>
        <end position="333"/>
    </location>
</feature>
<proteinExistence type="inferred from homology"/>
<dbReference type="InterPro" id="IPR023267">
    <property type="entry name" value="RCMT"/>
</dbReference>
<feature type="binding site" evidence="5">
    <location>
        <position position="149"/>
    </location>
    <ligand>
        <name>S-adenosyl-L-methionine</name>
        <dbReference type="ChEBI" id="CHEBI:59789"/>
    </ligand>
</feature>
<dbReference type="InterPro" id="IPR023269">
    <property type="entry name" value="RCMT_subfamily_9"/>
</dbReference>
<keyword evidence="4 5" id="KW-0694">RNA-binding</keyword>
<evidence type="ECO:0000256" key="2">
    <source>
        <dbReference type="ARBA" id="ARBA00022679"/>
    </source>
</evidence>
<evidence type="ECO:0000256" key="4">
    <source>
        <dbReference type="ARBA" id="ARBA00022884"/>
    </source>
</evidence>
<protein>
    <recommendedName>
        <fullName evidence="6">SAM-dependent MTase RsmB/NOP-type domain-containing protein</fullName>
    </recommendedName>
</protein>
<evidence type="ECO:0000256" key="1">
    <source>
        <dbReference type="ARBA" id="ARBA00022603"/>
    </source>
</evidence>
<dbReference type="PANTHER" id="PTHR22807">
    <property type="entry name" value="NOP2 YEAST -RELATED NOL1/NOP2/FMU SUN DOMAIN-CONTAINING"/>
    <property type="match status" value="1"/>
</dbReference>
<gene>
    <name evidence="7" type="ORF">K7432_009338</name>
</gene>
<evidence type="ECO:0000313" key="8">
    <source>
        <dbReference type="Proteomes" id="UP001479436"/>
    </source>
</evidence>
<dbReference type="PANTHER" id="PTHR22807:SF16">
    <property type="entry name" value="SAM-DEPENDENT MTASE RSMB_NOP-TYPE DOMAIN-CONTAINING PROTEIN"/>
    <property type="match status" value="1"/>
</dbReference>
<comment type="similarity">
    <text evidence="5">Belongs to the class I-like SAM-binding methyltransferase superfamily. RsmB/NOP family.</text>
</comment>
<feature type="non-terminal residue" evidence="7">
    <location>
        <position position="333"/>
    </location>
</feature>
<dbReference type="EMBL" id="JASJQH010000570">
    <property type="protein sequence ID" value="KAK9763740.1"/>
    <property type="molecule type" value="Genomic_DNA"/>
</dbReference>
<evidence type="ECO:0000256" key="5">
    <source>
        <dbReference type="PROSITE-ProRule" id="PRU01023"/>
    </source>
</evidence>
<dbReference type="Pfam" id="PF01189">
    <property type="entry name" value="Methyltr_RsmB-F"/>
    <property type="match status" value="2"/>
</dbReference>
<keyword evidence="8" id="KW-1185">Reference proteome</keyword>
<keyword evidence="2 5" id="KW-0808">Transferase</keyword>
<feature type="binding site" evidence="5">
    <location>
        <position position="252"/>
    </location>
    <ligand>
        <name>S-adenosyl-L-methionine</name>
        <dbReference type="ChEBI" id="CHEBI:59789"/>
    </ligand>
</feature>